<dbReference type="PANTHER" id="PTHR39082">
    <property type="entry name" value="PHOSPHOLIPASE C-BETA-2-RELATED"/>
    <property type="match status" value="1"/>
</dbReference>
<keyword evidence="1" id="KW-0175">Coiled coil</keyword>
<sequence>MAKKTKKIETPIDQRETFVSIQKSFADSDLSVEEKLKTLYALQQADTEIDKILQLRGELPVEVENLENEIAGLKNKSAAISAKIDEATKSIAEYKHNIVDYNAQMDKYKSQLDNVANSREYDSLNKELENLDLLCQIAQKNIDEAKAAIAARKAEADDLKDKIAVKNDDLKAKKQELATIVESTSREEEKLRADRDACAAKIDARTMSAYERIRHSCHNHLAVVSVFNGDSCGGCFNTIPPQRLIDIASNRKMIVCEYCGRILVNPDFE</sequence>
<name>A0A940IH18_9BACT</name>
<dbReference type="InterPro" id="IPR056003">
    <property type="entry name" value="CT398_CC_hairpin"/>
</dbReference>
<dbReference type="AlphaFoldDB" id="A0A940IH18"/>
<gene>
    <name evidence="4" type="ORF">IAC07_07445</name>
</gene>
<feature type="domain" description="C4-type zinc ribbon" evidence="2">
    <location>
        <begin position="231"/>
        <end position="263"/>
    </location>
</feature>
<dbReference type="Pfam" id="PF24481">
    <property type="entry name" value="CT398_CC"/>
    <property type="match status" value="1"/>
</dbReference>
<dbReference type="Gene3D" id="1.10.287.1490">
    <property type="match status" value="1"/>
</dbReference>
<evidence type="ECO:0000313" key="5">
    <source>
        <dbReference type="Proteomes" id="UP000771749"/>
    </source>
</evidence>
<reference evidence="4" key="1">
    <citation type="submission" date="2020-10" db="EMBL/GenBank/DDBJ databases">
        <authorList>
            <person name="Gilroy R."/>
        </authorList>
    </citation>
    <scope>NUCLEOTIDE SEQUENCE</scope>
    <source>
        <strain evidence="4">F1-3629</strain>
    </source>
</reference>
<evidence type="ECO:0000259" key="2">
    <source>
        <dbReference type="Pfam" id="PF02591"/>
    </source>
</evidence>
<dbReference type="InterPro" id="IPR052376">
    <property type="entry name" value="Oxidative_Scav/Glycosyltrans"/>
</dbReference>
<dbReference type="EMBL" id="JADIMJ010000113">
    <property type="protein sequence ID" value="MBO8454537.1"/>
    <property type="molecule type" value="Genomic_DNA"/>
</dbReference>
<dbReference type="SUPFAM" id="SSF58100">
    <property type="entry name" value="Bacterial hemolysins"/>
    <property type="match status" value="1"/>
</dbReference>
<dbReference type="InterPro" id="IPR003743">
    <property type="entry name" value="Zf-RING_7"/>
</dbReference>
<accession>A0A940IH18</accession>
<proteinExistence type="predicted"/>
<evidence type="ECO:0008006" key="6">
    <source>
        <dbReference type="Google" id="ProtNLM"/>
    </source>
</evidence>
<protein>
    <recommendedName>
        <fullName evidence="6">C4-type zinc ribbon domain-containing protein</fullName>
    </recommendedName>
</protein>
<feature type="coiled-coil region" evidence="1">
    <location>
        <begin position="56"/>
        <end position="187"/>
    </location>
</feature>
<evidence type="ECO:0000313" key="4">
    <source>
        <dbReference type="EMBL" id="MBO8454537.1"/>
    </source>
</evidence>
<dbReference type="PANTHER" id="PTHR39082:SF1">
    <property type="entry name" value="SCAVENGER RECEPTOR CLASS A MEMBER 3"/>
    <property type="match status" value="1"/>
</dbReference>
<evidence type="ECO:0000259" key="3">
    <source>
        <dbReference type="Pfam" id="PF24481"/>
    </source>
</evidence>
<organism evidence="4 5">
    <name type="scientific">Candidatus Cryptobacteroides gallistercoris</name>
    <dbReference type="NCBI Taxonomy" id="2840765"/>
    <lineage>
        <taxon>Bacteria</taxon>
        <taxon>Pseudomonadati</taxon>
        <taxon>Bacteroidota</taxon>
        <taxon>Bacteroidia</taxon>
        <taxon>Bacteroidales</taxon>
        <taxon>Candidatus Cryptobacteroides</taxon>
    </lineage>
</organism>
<feature type="domain" description="CT398-like coiled coil hairpin" evidence="3">
    <location>
        <begin position="42"/>
        <end position="216"/>
    </location>
</feature>
<dbReference type="Proteomes" id="UP000771749">
    <property type="component" value="Unassembled WGS sequence"/>
</dbReference>
<comment type="caution">
    <text evidence="4">The sequence shown here is derived from an EMBL/GenBank/DDBJ whole genome shotgun (WGS) entry which is preliminary data.</text>
</comment>
<dbReference type="Pfam" id="PF02591">
    <property type="entry name" value="Zn_ribbon_9"/>
    <property type="match status" value="1"/>
</dbReference>
<reference evidence="4" key="2">
    <citation type="journal article" date="2021" name="PeerJ">
        <title>Extensive microbial diversity within the chicken gut microbiome revealed by metagenomics and culture.</title>
        <authorList>
            <person name="Gilroy R."/>
            <person name="Ravi A."/>
            <person name="Getino M."/>
            <person name="Pursley I."/>
            <person name="Horton D.L."/>
            <person name="Alikhan N.F."/>
            <person name="Baker D."/>
            <person name="Gharbi K."/>
            <person name="Hall N."/>
            <person name="Watson M."/>
            <person name="Adriaenssens E.M."/>
            <person name="Foster-Nyarko E."/>
            <person name="Jarju S."/>
            <person name="Secka A."/>
            <person name="Antonio M."/>
            <person name="Oren A."/>
            <person name="Chaudhuri R.R."/>
            <person name="La Ragione R."/>
            <person name="Hildebrand F."/>
            <person name="Pallen M.J."/>
        </authorList>
    </citation>
    <scope>NUCLEOTIDE SEQUENCE</scope>
    <source>
        <strain evidence="4">F1-3629</strain>
    </source>
</reference>
<evidence type="ECO:0000256" key="1">
    <source>
        <dbReference type="SAM" id="Coils"/>
    </source>
</evidence>